<dbReference type="InterPro" id="IPR011990">
    <property type="entry name" value="TPR-like_helical_dom_sf"/>
</dbReference>
<dbReference type="PANTHER" id="PTHR47447">
    <property type="entry name" value="OS03G0856100 PROTEIN"/>
    <property type="match status" value="1"/>
</dbReference>
<reference evidence="2" key="1">
    <citation type="submission" date="2022-10" db="EMBL/GenBank/DDBJ databases">
        <authorList>
            <person name="Chen Y."/>
            <person name="Dougan E. K."/>
            <person name="Chan C."/>
            <person name="Rhodes N."/>
            <person name="Thang M."/>
        </authorList>
    </citation>
    <scope>NUCLEOTIDE SEQUENCE</scope>
</reference>
<evidence type="ECO:0000256" key="1">
    <source>
        <dbReference type="ARBA" id="ARBA00022737"/>
    </source>
</evidence>
<organism evidence="2">
    <name type="scientific">Cladocopium goreaui</name>
    <dbReference type="NCBI Taxonomy" id="2562237"/>
    <lineage>
        <taxon>Eukaryota</taxon>
        <taxon>Sar</taxon>
        <taxon>Alveolata</taxon>
        <taxon>Dinophyceae</taxon>
        <taxon>Suessiales</taxon>
        <taxon>Symbiodiniaceae</taxon>
        <taxon>Cladocopium</taxon>
    </lineage>
</organism>
<sequence length="574" mass="62540">MLVSTAAHSPERLNASRLSQLGRESLWEEVLVALDRLPPKQAPNVVLYTAAVHALSNGQQRLRALQTFARLRRRLRSTATGKRLDAMAFGAAMGASDSWARARAYLCEMGGLTIEVAAMSFNSALSIFHGAWAPALQCLRLAMAWTVRCNEVTFNSAVAISQWWLGLQLLSTCKAGALELDVIGCNSIISKMAQSDSDLWKQSAAMLSSTRLMRLEPNLLSINSYAASLETNWAAAVQLEEEAKGSTVPDMITSLAVLHGLRAAGRWQRSVLVLGNMYRDLIQVGRNLCNCAVDACQSANAWLKAILLGEQPLDVMAGHGRWEQIFASFDSATRCSLQVDHVVANKAANQCVRQGSWMEQIGLMAWLQQRHLLPDIVGHTVSVAACTLAHQWRHASRLTSVRDLRALACASSACEKAGRWSQALNVLRAAELSGLLPDSAVLNVQLAAVPPPQWARLCQLLHSTGRWAVQLDVVSYCTAITATSRGRGRQVEDLMLGMRKAQLRPDVALLVAYAETLEASHTILEALRLVAVGADDILRREGDTSNEAKLKLCHAKVSLREDKMAAPAEKKEGS</sequence>
<dbReference type="EMBL" id="CAMXCT010005001">
    <property type="protein sequence ID" value="CAI4011066.1"/>
    <property type="molecule type" value="Genomic_DNA"/>
</dbReference>
<dbReference type="EMBL" id="CAMXCT030005001">
    <property type="protein sequence ID" value="CAL4798378.1"/>
    <property type="molecule type" value="Genomic_DNA"/>
</dbReference>
<evidence type="ECO:0000313" key="3">
    <source>
        <dbReference type="EMBL" id="CAL4798378.1"/>
    </source>
</evidence>
<protein>
    <submittedName>
        <fullName evidence="3">Pentatricopeptide repeat-containing protein 10, chloroplastic (ZmPPR10)</fullName>
    </submittedName>
</protein>
<evidence type="ECO:0000313" key="4">
    <source>
        <dbReference type="Proteomes" id="UP001152797"/>
    </source>
</evidence>
<reference evidence="3 4" key="2">
    <citation type="submission" date="2024-05" db="EMBL/GenBank/DDBJ databases">
        <authorList>
            <person name="Chen Y."/>
            <person name="Shah S."/>
            <person name="Dougan E. K."/>
            <person name="Thang M."/>
            <person name="Chan C."/>
        </authorList>
    </citation>
    <scope>NUCLEOTIDE SEQUENCE [LARGE SCALE GENOMIC DNA]</scope>
</reference>
<proteinExistence type="predicted"/>
<accession>A0A9P1GEJ4</accession>
<keyword evidence="1" id="KW-0677">Repeat</keyword>
<name>A0A9P1GEJ4_9DINO</name>
<dbReference type="OrthoDB" id="185373at2759"/>
<dbReference type="AlphaFoldDB" id="A0A9P1GEJ4"/>
<evidence type="ECO:0000313" key="2">
    <source>
        <dbReference type="EMBL" id="CAI4011066.1"/>
    </source>
</evidence>
<dbReference type="Gene3D" id="1.25.40.10">
    <property type="entry name" value="Tetratricopeptide repeat domain"/>
    <property type="match status" value="2"/>
</dbReference>
<comment type="caution">
    <text evidence="2">The sequence shown here is derived from an EMBL/GenBank/DDBJ whole genome shotgun (WGS) entry which is preliminary data.</text>
</comment>
<dbReference type="PANTHER" id="PTHR47447:SF17">
    <property type="entry name" value="OS12G0638900 PROTEIN"/>
    <property type="match status" value="1"/>
</dbReference>
<gene>
    <name evidence="2" type="ORF">C1SCF055_LOCUS36266</name>
</gene>
<keyword evidence="4" id="KW-1185">Reference proteome</keyword>
<dbReference type="EMBL" id="CAMXCT020005001">
    <property type="protein sequence ID" value="CAL1164441.1"/>
    <property type="molecule type" value="Genomic_DNA"/>
</dbReference>
<dbReference type="Proteomes" id="UP001152797">
    <property type="component" value="Unassembled WGS sequence"/>
</dbReference>